<dbReference type="PANTHER" id="PTHR43077">
    <property type="entry name" value="TRANSPORT PERMEASE YVFS-RELATED"/>
    <property type="match status" value="1"/>
</dbReference>
<evidence type="ECO:0000256" key="2">
    <source>
        <dbReference type="ARBA" id="ARBA00022692"/>
    </source>
</evidence>
<reference evidence="6 7" key="1">
    <citation type="submission" date="2018-11" db="EMBL/GenBank/DDBJ databases">
        <title>Genomes From Bacteria Associated with the Canine Oral Cavity: a Test Case for Automated Genome-Based Taxonomic Assignment.</title>
        <authorList>
            <person name="Coil D.A."/>
            <person name="Jospin G."/>
            <person name="Darling A.E."/>
            <person name="Wallis C."/>
            <person name="Davis I.J."/>
            <person name="Harris S."/>
            <person name="Eisen J.A."/>
            <person name="Holcombe L.J."/>
            <person name="O'Flynn C."/>
        </authorList>
    </citation>
    <scope>NUCLEOTIDE SEQUENCE [LARGE SCALE GENOMIC DNA]</scope>
    <source>
        <strain evidence="6 7">OH2822_COT-296</strain>
    </source>
</reference>
<dbReference type="InterPro" id="IPR051328">
    <property type="entry name" value="T7SS_ABC-Transporter"/>
</dbReference>
<evidence type="ECO:0000256" key="1">
    <source>
        <dbReference type="ARBA" id="ARBA00004141"/>
    </source>
</evidence>
<feature type="transmembrane region" description="Helical" evidence="5">
    <location>
        <begin position="815"/>
        <end position="839"/>
    </location>
</feature>
<feature type="transmembrane region" description="Helical" evidence="5">
    <location>
        <begin position="769"/>
        <end position="794"/>
    </location>
</feature>
<evidence type="ECO:0000256" key="4">
    <source>
        <dbReference type="ARBA" id="ARBA00023136"/>
    </source>
</evidence>
<dbReference type="RefSeq" id="WP_125227600.1">
    <property type="nucleotide sequence ID" value="NZ_RQYT01000010.1"/>
</dbReference>
<sequence length="963" mass="96774">MRPESMHPGHRLGWRAIAAMTLLPLVAVAMLLGVGRGSERRAVQAAVVNLDKAVTIDGQVVPLGRQLAAEIVARDEEGISWTLADAEDGRAGLAEGRYAAVVTIPEEFSEAATSFSENKAVIARHATVQVTVSANSAVNDAALAREVAGIATDTINATVTKSYLENVYVGFNTLGEQFTQVVDGVSTLDDGAAALSGGVSDAATGAEELTTGLDTLAGKGDELSSGAGKLSDGASQLSDGAGALAEGADTLADGTGDLADGSRQLADGASSLASGSDDLAAGSRQLSDGASSLASGVNQFDQGVQQLNEKAPKLTEGVTALTTGAEAVLGAVPDYTAGAGAAVDGVGQLRDGLVVLDDGLKGKLDADAMAKLQTLMDELVPALKEARGAFTVYFPDRDPATVTYEELAADVQRLDERLTALEATVDAVAEGSAPTPPEVEELAKRIISEWQCPVTDPDQCQQLGQIYAQGVIDGMGKGIRYGAGIVRDELRRKDPRTGMTPLESVRALSGLALRIAKPALGIRDLLGKDLPDGADPLDVLQALPTTIQTAVTELVDGVGKLRSGADELATKAAPLKENGPALSEGATTLLEGIRTLGTETAALPAGTQALANGSSRLNEGASSLARGAGDLADGAGTLASGAGKLSNGVSTAADGAAALSAGADRLSSGAGELAAGAKELSGGASSLADGTVQYVDGVSQAGRGAAQLGQGLIRLSDGATALAAGVDRLHTELSGAASELPTFSDSDIDTLAGVVASPIERTGGLAAPAMVPITALLAVAALWLGALLAYAFAAPVPSDLVTSSRTSATLWLRTLGVPTLIGAGQGLVIGLVAGMVLQLPLGRTLGAAALLGLVGASFVLVNHALAGWLGNLGRGVSALLLVLTVGLGLTSAVPGLLTQVAAWSPLHNGLLLVRTWLSHGSGLVGLGGGALLFAAIALACSYLAIAARRRLTADQFRARQVEA</sequence>
<comment type="caution">
    <text evidence="6">The sequence shown here is derived from an EMBL/GenBank/DDBJ whole genome shotgun (WGS) entry which is preliminary data.</text>
</comment>
<evidence type="ECO:0008006" key="8">
    <source>
        <dbReference type="Google" id="ProtNLM"/>
    </source>
</evidence>
<feature type="transmembrane region" description="Helical" evidence="5">
    <location>
        <begin position="12"/>
        <end position="34"/>
    </location>
</feature>
<dbReference type="OrthoDB" id="9811483at2"/>
<dbReference type="PANTHER" id="PTHR43077:SF10">
    <property type="entry name" value="TRANSPORT PERMEASE PROTEIN"/>
    <property type="match status" value="1"/>
</dbReference>
<dbReference type="Proteomes" id="UP000280935">
    <property type="component" value="Unassembled WGS sequence"/>
</dbReference>
<feature type="transmembrane region" description="Helical" evidence="5">
    <location>
        <begin position="878"/>
        <end position="903"/>
    </location>
</feature>
<dbReference type="InterPro" id="IPR023908">
    <property type="entry name" value="xxxLxxG_rpt"/>
</dbReference>
<dbReference type="InterPro" id="IPR011049">
    <property type="entry name" value="Serralysin-like_metalloprot_C"/>
</dbReference>
<protein>
    <recommendedName>
        <fullName evidence="8">YhgE/Pip domain-containing protein</fullName>
    </recommendedName>
</protein>
<dbReference type="EMBL" id="RQYT01000010">
    <property type="protein sequence ID" value="RRD49963.1"/>
    <property type="molecule type" value="Genomic_DNA"/>
</dbReference>
<organism evidence="6 7">
    <name type="scientific">Arachnia propionica</name>
    <dbReference type="NCBI Taxonomy" id="1750"/>
    <lineage>
        <taxon>Bacteria</taxon>
        <taxon>Bacillati</taxon>
        <taxon>Actinomycetota</taxon>
        <taxon>Actinomycetes</taxon>
        <taxon>Propionibacteriales</taxon>
        <taxon>Propionibacteriaceae</taxon>
        <taxon>Arachnia</taxon>
    </lineage>
</organism>
<name>A0A3P1WZV2_9ACTN</name>
<dbReference type="GO" id="GO:0016020">
    <property type="term" value="C:membrane"/>
    <property type="evidence" value="ECO:0007669"/>
    <property type="project" value="UniProtKB-SubCell"/>
</dbReference>
<keyword evidence="2 5" id="KW-0812">Transmembrane</keyword>
<dbReference type="SUPFAM" id="SSF101967">
    <property type="entry name" value="Adhesin YadA, collagen-binding domain"/>
    <property type="match status" value="2"/>
</dbReference>
<evidence type="ECO:0000313" key="6">
    <source>
        <dbReference type="EMBL" id="RRD49963.1"/>
    </source>
</evidence>
<evidence type="ECO:0000256" key="5">
    <source>
        <dbReference type="SAM" id="Phobius"/>
    </source>
</evidence>
<dbReference type="AlphaFoldDB" id="A0A3P1WZV2"/>
<feature type="transmembrane region" description="Helical" evidence="5">
    <location>
        <begin position="845"/>
        <end position="866"/>
    </location>
</feature>
<feature type="transmembrane region" description="Helical" evidence="5">
    <location>
        <begin position="923"/>
        <end position="947"/>
    </location>
</feature>
<evidence type="ECO:0000313" key="7">
    <source>
        <dbReference type="Proteomes" id="UP000280935"/>
    </source>
</evidence>
<keyword evidence="4 5" id="KW-0472">Membrane</keyword>
<proteinExistence type="predicted"/>
<dbReference type="NCBIfam" id="TIGR03057">
    <property type="entry name" value="xxxLxxG_by_4"/>
    <property type="match status" value="12"/>
</dbReference>
<accession>A0A3P1WZV2</accession>
<keyword evidence="3 5" id="KW-1133">Transmembrane helix</keyword>
<gene>
    <name evidence="6" type="ORF">EII35_06245</name>
</gene>
<comment type="subcellular location">
    <subcellularLocation>
        <location evidence="1">Membrane</location>
        <topology evidence="1">Multi-pass membrane protein</topology>
    </subcellularLocation>
</comment>
<dbReference type="Gene3D" id="1.10.287.950">
    <property type="entry name" value="Methyl-accepting chemotaxis protein"/>
    <property type="match status" value="1"/>
</dbReference>
<evidence type="ECO:0000256" key="3">
    <source>
        <dbReference type="ARBA" id="ARBA00022989"/>
    </source>
</evidence>